<accession>A0ACC2G4P8</accession>
<proteinExistence type="predicted"/>
<keyword evidence="2" id="KW-1185">Reference proteome</keyword>
<evidence type="ECO:0000313" key="2">
    <source>
        <dbReference type="Proteomes" id="UP001157502"/>
    </source>
</evidence>
<evidence type="ECO:0000313" key="1">
    <source>
        <dbReference type="EMBL" id="KAJ7998465.1"/>
    </source>
</evidence>
<comment type="caution">
    <text evidence="1">The sequence shown here is derived from an EMBL/GenBank/DDBJ whole genome shotgun (WGS) entry which is preliminary data.</text>
</comment>
<dbReference type="EMBL" id="CM055744">
    <property type="protein sequence ID" value="KAJ7998465.1"/>
    <property type="molecule type" value="Genomic_DNA"/>
</dbReference>
<reference evidence="1" key="1">
    <citation type="submission" date="2021-05" db="EMBL/GenBank/DDBJ databases">
        <authorList>
            <person name="Pan Q."/>
            <person name="Jouanno E."/>
            <person name="Zahm M."/>
            <person name="Klopp C."/>
            <person name="Cabau C."/>
            <person name="Louis A."/>
            <person name="Berthelot C."/>
            <person name="Parey E."/>
            <person name="Roest Crollius H."/>
            <person name="Montfort J."/>
            <person name="Robinson-Rechavi M."/>
            <person name="Bouchez O."/>
            <person name="Lampietro C."/>
            <person name="Lopez Roques C."/>
            <person name="Donnadieu C."/>
            <person name="Postlethwait J."/>
            <person name="Bobe J."/>
            <person name="Dillon D."/>
            <person name="Chandos A."/>
            <person name="von Hippel F."/>
            <person name="Guiguen Y."/>
        </authorList>
    </citation>
    <scope>NUCLEOTIDE SEQUENCE</scope>
    <source>
        <strain evidence="1">YG-Jan2019</strain>
    </source>
</reference>
<protein>
    <submittedName>
        <fullName evidence="1">Uncharacterized protein</fullName>
    </submittedName>
</protein>
<dbReference type="Proteomes" id="UP001157502">
    <property type="component" value="Chromosome 17"/>
</dbReference>
<organism evidence="1 2">
    <name type="scientific">Dallia pectoralis</name>
    <name type="common">Alaska blackfish</name>
    <dbReference type="NCBI Taxonomy" id="75939"/>
    <lineage>
        <taxon>Eukaryota</taxon>
        <taxon>Metazoa</taxon>
        <taxon>Chordata</taxon>
        <taxon>Craniata</taxon>
        <taxon>Vertebrata</taxon>
        <taxon>Euteleostomi</taxon>
        <taxon>Actinopterygii</taxon>
        <taxon>Neopterygii</taxon>
        <taxon>Teleostei</taxon>
        <taxon>Protacanthopterygii</taxon>
        <taxon>Esociformes</taxon>
        <taxon>Umbridae</taxon>
        <taxon>Dallia</taxon>
    </lineage>
</organism>
<name>A0ACC2G4P8_DALPE</name>
<gene>
    <name evidence="1" type="ORF">DPEC_G00205220</name>
</gene>
<sequence length="271" mass="30350">MDTQYVLVICLLYSGIIGLAAASLCNESAFYEKDERCCEFCKPGTFVYEDCTAVSKTNCRECPENFYSDGHDRLPICSPCLKCQQDVTSKCTLTTNANCSCYRGFLCSDHYCETCEQNNCRKGEELNKAGTIKYMYTCNPCPNNTYSDTEEGSCKPLTKCEEFGYVFRGNKTHDAKCGPPGREEKPDTILLIMAICFFLLMFLTCACFWISRQKPKGRAIKCRTASVSVASQDKCGCPLSTEESVGQHIQPTESDDYRYQSSLSMKSNCIV</sequence>